<protein>
    <recommendedName>
        <fullName evidence="2">C2H2-type domain-containing protein</fullName>
    </recommendedName>
</protein>
<evidence type="ECO:0000256" key="1">
    <source>
        <dbReference type="SAM" id="MobiDB-lite"/>
    </source>
</evidence>
<feature type="compositionally biased region" description="Basic and acidic residues" evidence="1">
    <location>
        <begin position="174"/>
        <end position="188"/>
    </location>
</feature>
<sequence>MADPGSVEPLFVSLRTTAALTGNNNDAFSQVLHQLNAVLNARAAGGSSSSEMYRAAVGELMETIARNERGMYGDARNIAFLNFAKSFAALSDSSGNSMFDPLSLHCATASDASPSSAPPRLLPISRNVYQMLHDEREYEQLADFSLSASPDDDHGRRTGQLSPHYQSSSPMYDLDAKSDFGSEREPDAPRTVMPHDSMISALFAPAAGDKVASSKPPAAKKQRMSAPKEKADPPEPDVCPHCEFQSNCAAHITKHVRINHPTHWLDFAMVGCQSCDYRCRNSHTLRKHVKAVHGEAWKQWNSQCRLNFPSDAECPFCGVQAEDIQSLSKHVIKQHIEDLSKEDPYIGCDACEEKFN</sequence>
<evidence type="ECO:0000313" key="4">
    <source>
        <dbReference type="Proteomes" id="UP001328107"/>
    </source>
</evidence>
<dbReference type="EMBL" id="BTRK01000003">
    <property type="protein sequence ID" value="GMR43985.1"/>
    <property type="molecule type" value="Genomic_DNA"/>
</dbReference>
<reference evidence="4" key="1">
    <citation type="submission" date="2022-10" db="EMBL/GenBank/DDBJ databases">
        <title>Genome assembly of Pristionchus species.</title>
        <authorList>
            <person name="Yoshida K."/>
            <person name="Sommer R.J."/>
        </authorList>
    </citation>
    <scope>NUCLEOTIDE SEQUENCE [LARGE SCALE GENOMIC DNA]</scope>
    <source>
        <strain evidence="4">RS5460</strain>
    </source>
</reference>
<dbReference type="Proteomes" id="UP001328107">
    <property type="component" value="Unassembled WGS sequence"/>
</dbReference>
<feature type="non-terminal residue" evidence="3">
    <location>
        <position position="356"/>
    </location>
</feature>
<gene>
    <name evidence="3" type="ORF">PMAYCL1PPCAC_14180</name>
</gene>
<feature type="region of interest" description="Disordered" evidence="1">
    <location>
        <begin position="146"/>
        <end position="190"/>
    </location>
</feature>
<keyword evidence="4" id="KW-1185">Reference proteome</keyword>
<comment type="caution">
    <text evidence="3">The sequence shown here is derived from an EMBL/GenBank/DDBJ whole genome shotgun (WGS) entry which is preliminary data.</text>
</comment>
<dbReference type="SMART" id="SM00355">
    <property type="entry name" value="ZnF_C2H2"/>
    <property type="match status" value="3"/>
</dbReference>
<dbReference type="Gene3D" id="3.30.160.60">
    <property type="entry name" value="Classic Zinc Finger"/>
    <property type="match status" value="1"/>
</dbReference>
<feature type="domain" description="C2H2-type" evidence="2">
    <location>
        <begin position="272"/>
        <end position="293"/>
    </location>
</feature>
<evidence type="ECO:0000313" key="3">
    <source>
        <dbReference type="EMBL" id="GMR43985.1"/>
    </source>
</evidence>
<evidence type="ECO:0000259" key="2">
    <source>
        <dbReference type="PROSITE" id="PS00028"/>
    </source>
</evidence>
<organism evidence="3 4">
    <name type="scientific">Pristionchus mayeri</name>
    <dbReference type="NCBI Taxonomy" id="1317129"/>
    <lineage>
        <taxon>Eukaryota</taxon>
        <taxon>Metazoa</taxon>
        <taxon>Ecdysozoa</taxon>
        <taxon>Nematoda</taxon>
        <taxon>Chromadorea</taxon>
        <taxon>Rhabditida</taxon>
        <taxon>Rhabditina</taxon>
        <taxon>Diplogasteromorpha</taxon>
        <taxon>Diplogasteroidea</taxon>
        <taxon>Neodiplogasteridae</taxon>
        <taxon>Pristionchus</taxon>
    </lineage>
</organism>
<feature type="compositionally biased region" description="Polar residues" evidence="1">
    <location>
        <begin position="159"/>
        <end position="170"/>
    </location>
</feature>
<dbReference type="AlphaFoldDB" id="A0AAN5CFB7"/>
<dbReference type="PROSITE" id="PS00028">
    <property type="entry name" value="ZINC_FINGER_C2H2_1"/>
    <property type="match status" value="1"/>
</dbReference>
<feature type="region of interest" description="Disordered" evidence="1">
    <location>
        <begin position="207"/>
        <end position="235"/>
    </location>
</feature>
<name>A0AAN5CFB7_9BILA</name>
<dbReference type="InterPro" id="IPR013087">
    <property type="entry name" value="Znf_C2H2_type"/>
</dbReference>
<accession>A0AAN5CFB7</accession>
<proteinExistence type="predicted"/>